<evidence type="ECO:0000256" key="4">
    <source>
        <dbReference type="ARBA" id="ARBA00022963"/>
    </source>
</evidence>
<dbReference type="GO" id="GO:0016042">
    <property type="term" value="P:lipid catabolic process"/>
    <property type="evidence" value="ECO:0007669"/>
    <property type="project" value="UniProtKB-KW"/>
</dbReference>
<dbReference type="PANTHER" id="PTHR11005">
    <property type="entry name" value="LYSOSOMAL ACID LIPASE-RELATED"/>
    <property type="match status" value="1"/>
</dbReference>
<keyword evidence="3" id="KW-0378">Hydrolase</keyword>
<sequence>MLFNRPLHWWLSFTTLVFTSCCWSQYADTAEAITARKLLKNWRRKAQEYTRLFDFLPQHEELFLTPPQVIRKRGYPVEIHHVTTDDGYILELHRIPAKPLNDGSPRKAVFLNHGVVESSGTWLVNPSSRSLPLLLADKSYDVWLGNFRGNRYSRRHVTLSPKQTEFWKFSWDEIGNFDIPAVINYILSETGLPTLSYIGHSLGCGVFFIAMVKHPELNAKIDTMHALAPLSSFAHFTTAIFRKLAPYGKAIETFLRTVGTWGWLDSEGVGDIVLERMCAKTYKQARRCRKALNVIMGSNPENVQLELMPLVNVNILQGTSVPMIAQFAQNYMAGETFQAYDYGRKGNLMRYGSPKPLEYVLKNITAPVYIYSGGNDRLVTPQDVDWLLTQLKNIKRSVRIQTYNHGDFLWGTDVNEKLYNNIMLLTFTVNQILFHRGLNYKYPITYYVQLKTKWFNI</sequence>
<evidence type="ECO:0000256" key="1">
    <source>
        <dbReference type="ARBA" id="ARBA00010701"/>
    </source>
</evidence>
<dbReference type="GO" id="GO:0016787">
    <property type="term" value="F:hydrolase activity"/>
    <property type="evidence" value="ECO:0007669"/>
    <property type="project" value="UniProtKB-KW"/>
</dbReference>
<keyword evidence="4" id="KW-0442">Lipid degradation</keyword>
<dbReference type="FunFam" id="3.40.50.1820:FF:000057">
    <property type="entry name" value="Lipase"/>
    <property type="match status" value="1"/>
</dbReference>
<feature type="domain" description="Partial AB-hydrolase lipase" evidence="8">
    <location>
        <begin position="68"/>
        <end position="125"/>
    </location>
</feature>
<protein>
    <recommendedName>
        <fullName evidence="8">Partial AB-hydrolase lipase domain-containing protein</fullName>
    </recommendedName>
</protein>
<accession>A0AAD5LIS6</accession>
<gene>
    <name evidence="9" type="ORF">GHT06_010934</name>
</gene>
<keyword evidence="10" id="KW-1185">Reference proteome</keyword>
<evidence type="ECO:0000256" key="5">
    <source>
        <dbReference type="ARBA" id="ARBA00023098"/>
    </source>
</evidence>
<evidence type="ECO:0000256" key="7">
    <source>
        <dbReference type="SAM" id="SignalP"/>
    </source>
</evidence>
<keyword evidence="2 7" id="KW-0732">Signal</keyword>
<dbReference type="SUPFAM" id="SSF53474">
    <property type="entry name" value="alpha/beta-Hydrolases"/>
    <property type="match status" value="1"/>
</dbReference>
<dbReference type="Pfam" id="PF04083">
    <property type="entry name" value="Abhydro_lipase"/>
    <property type="match status" value="1"/>
</dbReference>
<dbReference type="AlphaFoldDB" id="A0AAD5LIS6"/>
<evidence type="ECO:0000256" key="6">
    <source>
        <dbReference type="ARBA" id="ARBA00023180"/>
    </source>
</evidence>
<evidence type="ECO:0000256" key="3">
    <source>
        <dbReference type="ARBA" id="ARBA00022801"/>
    </source>
</evidence>
<keyword evidence="5" id="KW-0443">Lipid metabolism</keyword>
<dbReference type="InterPro" id="IPR006693">
    <property type="entry name" value="AB_hydrolase_lipase"/>
</dbReference>
<dbReference type="Gene3D" id="3.40.50.1820">
    <property type="entry name" value="alpha/beta hydrolase"/>
    <property type="match status" value="1"/>
</dbReference>
<organism evidence="9 10">
    <name type="scientific">Daphnia sinensis</name>
    <dbReference type="NCBI Taxonomy" id="1820382"/>
    <lineage>
        <taxon>Eukaryota</taxon>
        <taxon>Metazoa</taxon>
        <taxon>Ecdysozoa</taxon>
        <taxon>Arthropoda</taxon>
        <taxon>Crustacea</taxon>
        <taxon>Branchiopoda</taxon>
        <taxon>Diplostraca</taxon>
        <taxon>Cladocera</taxon>
        <taxon>Anomopoda</taxon>
        <taxon>Daphniidae</taxon>
        <taxon>Daphnia</taxon>
        <taxon>Daphnia similis group</taxon>
    </lineage>
</organism>
<comment type="similarity">
    <text evidence="1">Belongs to the AB hydrolase superfamily. Lipase family.</text>
</comment>
<keyword evidence="6" id="KW-0325">Glycoprotein</keyword>
<dbReference type="Proteomes" id="UP000820818">
    <property type="component" value="Linkage Group LG2"/>
</dbReference>
<evidence type="ECO:0000256" key="2">
    <source>
        <dbReference type="ARBA" id="ARBA00022729"/>
    </source>
</evidence>
<dbReference type="InterPro" id="IPR029058">
    <property type="entry name" value="AB_hydrolase_fold"/>
</dbReference>
<evidence type="ECO:0000259" key="8">
    <source>
        <dbReference type="Pfam" id="PF04083"/>
    </source>
</evidence>
<evidence type="ECO:0000313" key="9">
    <source>
        <dbReference type="EMBL" id="KAI9563471.1"/>
    </source>
</evidence>
<proteinExistence type="inferred from homology"/>
<name>A0AAD5LIS6_9CRUS</name>
<comment type="caution">
    <text evidence="9">The sequence shown here is derived from an EMBL/GenBank/DDBJ whole genome shotgun (WGS) entry which is preliminary data.</text>
</comment>
<reference evidence="9 10" key="1">
    <citation type="submission" date="2022-05" db="EMBL/GenBank/DDBJ databases">
        <title>A multi-omics perspective on studying reproductive biology in Daphnia sinensis.</title>
        <authorList>
            <person name="Jia J."/>
        </authorList>
    </citation>
    <scope>NUCLEOTIDE SEQUENCE [LARGE SCALE GENOMIC DNA]</scope>
    <source>
        <strain evidence="9 10">WSL</strain>
    </source>
</reference>
<feature type="signal peptide" evidence="7">
    <location>
        <begin position="1"/>
        <end position="24"/>
    </location>
</feature>
<evidence type="ECO:0000313" key="10">
    <source>
        <dbReference type="Proteomes" id="UP000820818"/>
    </source>
</evidence>
<dbReference type="PROSITE" id="PS51257">
    <property type="entry name" value="PROKAR_LIPOPROTEIN"/>
    <property type="match status" value="1"/>
</dbReference>
<dbReference type="EMBL" id="WJBH02000002">
    <property type="protein sequence ID" value="KAI9563471.1"/>
    <property type="molecule type" value="Genomic_DNA"/>
</dbReference>
<feature type="chain" id="PRO_5042093363" description="Partial AB-hydrolase lipase domain-containing protein" evidence="7">
    <location>
        <begin position="25"/>
        <end position="457"/>
    </location>
</feature>